<geneLocation type="plasmid" evidence="2">
    <name>pTi_CFBP1904</name>
</geneLocation>
<organism evidence="2">
    <name type="scientific">Agrobacterium tumefaciens</name>
    <dbReference type="NCBI Taxonomy" id="358"/>
    <lineage>
        <taxon>Bacteria</taxon>
        <taxon>Pseudomonadati</taxon>
        <taxon>Pseudomonadota</taxon>
        <taxon>Alphaproteobacteria</taxon>
        <taxon>Hyphomicrobiales</taxon>
        <taxon>Rhizobiaceae</taxon>
        <taxon>Rhizobium/Agrobacterium group</taxon>
        <taxon>Agrobacterium</taxon>
        <taxon>Agrobacterium tumefaciens complex</taxon>
    </lineage>
</organism>
<sequence length="318" mass="36439">MDTCITVWQWPQEERWYDEGVRQSLRLISDAGFTHINWNPDSGNSYMLSDAEIAFTAEMVHASGLKVKSLHGSNGRNPISEVRWRKDRRIGMETRRDILSPHEWQRKSGVELVRNRIDLACAFGAPDIVMHIDITDEVFRSRVAEEAFFAPLWRSLEELQPYCLQKKVKIAVETLFCASASSFLQLYERLFARFPAEFIGLCLDTGHWEMIAPGSCSVVEQYGDRLITTHINDNFGATDDHLLPFDGRIDWEAVTRAIAATKYEAPLNLETHIDRYGMAEGAFYQRAHKVAVRLEEQISAYRGMPRNDRQAGRVRGVL</sequence>
<dbReference type="PANTHER" id="PTHR12110">
    <property type="entry name" value="HYDROXYPYRUVATE ISOMERASE"/>
    <property type="match status" value="1"/>
</dbReference>
<dbReference type="RefSeq" id="WP_172691101.1">
    <property type="nucleotide sequence ID" value="NZ_CP048484.1"/>
</dbReference>
<protein>
    <recommendedName>
        <fullName evidence="1">Xylose isomerase-like TIM barrel domain-containing protein</fullName>
    </recommendedName>
</protein>
<evidence type="ECO:0000259" key="1">
    <source>
        <dbReference type="Pfam" id="PF01261"/>
    </source>
</evidence>
<dbReference type="AlphaFoldDB" id="A0A2Z2PU16"/>
<dbReference type="Gene3D" id="3.20.20.150">
    <property type="entry name" value="Divalent-metal-dependent TIM barrel enzymes"/>
    <property type="match status" value="1"/>
</dbReference>
<proteinExistence type="predicted"/>
<evidence type="ECO:0000313" key="2">
    <source>
        <dbReference type="EMBL" id="ASK43706.1"/>
    </source>
</evidence>
<dbReference type="InterPro" id="IPR013022">
    <property type="entry name" value="Xyl_isomerase-like_TIM-brl"/>
</dbReference>
<keyword evidence="2" id="KW-0614">Plasmid</keyword>
<name>A0A2Z2PU16_AGRTU</name>
<dbReference type="EMBL" id="KY000042">
    <property type="protein sequence ID" value="ASK43706.1"/>
    <property type="molecule type" value="Genomic_DNA"/>
</dbReference>
<dbReference type="InterPro" id="IPR036237">
    <property type="entry name" value="Xyl_isomerase-like_sf"/>
</dbReference>
<feature type="domain" description="Xylose isomerase-like TIM barrel" evidence="1">
    <location>
        <begin position="25"/>
        <end position="275"/>
    </location>
</feature>
<dbReference type="Pfam" id="PF01261">
    <property type="entry name" value="AP_endonuc_2"/>
    <property type="match status" value="1"/>
</dbReference>
<reference evidence="2" key="1">
    <citation type="submission" date="2016-10" db="EMBL/GenBank/DDBJ databases">
        <title>Agrobacterium Ti plasmids: Classification based on T-DNA and Vir regions organization.</title>
        <authorList>
            <person name="Nabi N."/>
            <person name="Vial L."/>
            <person name="Ben Hafsa A."/>
            <person name="Chapulliot D."/>
            <person name="Berard A."/>
            <person name="Chauveau A."/>
            <person name="Le Paslier M.-C."/>
            <person name="Harzallah Skhiri F."/>
            <person name="Brunel D."/>
            <person name="Nesme X."/>
            <person name="Chaouachi M."/>
        </authorList>
    </citation>
    <scope>NUCLEOTIDE SEQUENCE</scope>
    <source>
        <strain evidence="2">CFBP1904</strain>
        <plasmid evidence="2">pTi_CFBP1904</plasmid>
    </source>
</reference>
<dbReference type="InterPro" id="IPR050312">
    <property type="entry name" value="IolE/XylAMocC-like"/>
</dbReference>
<accession>A0A2Z2PU16</accession>
<dbReference type="SUPFAM" id="SSF51658">
    <property type="entry name" value="Xylose isomerase-like"/>
    <property type="match status" value="1"/>
</dbReference>